<organism evidence="2">
    <name type="scientific">Neobacillus citreus</name>
    <dbReference type="NCBI Taxonomy" id="2833578"/>
    <lineage>
        <taxon>Bacteria</taxon>
        <taxon>Bacillati</taxon>
        <taxon>Bacillota</taxon>
        <taxon>Bacilli</taxon>
        <taxon>Bacillales</taxon>
        <taxon>Bacillaceae</taxon>
        <taxon>Neobacillus</taxon>
    </lineage>
</organism>
<keyword evidence="1" id="KW-0812">Transmembrane</keyword>
<feature type="transmembrane region" description="Helical" evidence="1">
    <location>
        <begin position="71"/>
        <end position="94"/>
    </location>
</feature>
<comment type="caution">
    <text evidence="2">The sequence shown here is derived from an EMBL/GenBank/DDBJ whole genome shotgun (WGS) entry which is preliminary data.</text>
</comment>
<keyword evidence="1" id="KW-0472">Membrane</keyword>
<protein>
    <submittedName>
        <fullName evidence="2">Uncharacterized protein</fullName>
    </submittedName>
</protein>
<reference evidence="2" key="1">
    <citation type="submission" date="2021-05" db="EMBL/GenBank/DDBJ databases">
        <title>Novel Bacillus species.</title>
        <authorList>
            <person name="Liu G."/>
        </authorList>
    </citation>
    <scope>NUCLEOTIDE SEQUENCE</scope>
    <source>
        <strain evidence="2">FJAT-50051</strain>
    </source>
</reference>
<dbReference type="EMBL" id="JAGYPE010000003">
    <property type="protein sequence ID" value="MBS4183751.1"/>
    <property type="molecule type" value="Genomic_DNA"/>
</dbReference>
<dbReference type="AlphaFoldDB" id="A0A942T259"/>
<gene>
    <name evidence="2" type="ORF">KHB02_20370</name>
</gene>
<sequence>MGAAARDHEPPAAPATLAVLLAPMSIWLGIIVPAAGMARHVLLGLGFGIACVLAGWRAIAIAGRRRAVRVWAWVGIVLGAAGLVMLLWQVLVAATGGAFPPPFWSPYAHR</sequence>
<feature type="transmembrane region" description="Helical" evidence="1">
    <location>
        <begin position="12"/>
        <end position="35"/>
    </location>
</feature>
<evidence type="ECO:0000256" key="1">
    <source>
        <dbReference type="SAM" id="Phobius"/>
    </source>
</evidence>
<name>A0A942T259_9BACI</name>
<proteinExistence type="predicted"/>
<accession>A0A942T259</accession>
<evidence type="ECO:0000313" key="2">
    <source>
        <dbReference type="EMBL" id="MBS4183751.1"/>
    </source>
</evidence>
<keyword evidence="1" id="KW-1133">Transmembrane helix</keyword>
<feature type="transmembrane region" description="Helical" evidence="1">
    <location>
        <begin position="41"/>
        <end position="59"/>
    </location>
</feature>